<evidence type="ECO:0000313" key="3">
    <source>
        <dbReference type="Proteomes" id="UP000494115"/>
    </source>
</evidence>
<keyword evidence="3" id="KW-1185">Reference proteome</keyword>
<dbReference type="EMBL" id="CADIKM010000036">
    <property type="protein sequence ID" value="CAB3800130.1"/>
    <property type="molecule type" value="Genomic_DNA"/>
</dbReference>
<feature type="chain" id="PRO_5028850060" evidence="1">
    <location>
        <begin position="23"/>
        <end position="209"/>
    </location>
</feature>
<dbReference type="PIRSF" id="PIRSF004649">
    <property type="entry name" value="MlaC"/>
    <property type="match status" value="1"/>
</dbReference>
<dbReference type="Gene3D" id="1.10.10.640">
    <property type="entry name" value="phospholipid-binding protein"/>
    <property type="match status" value="1"/>
</dbReference>
<accession>A0A6S7BH52</accession>
<sequence length="209" mass="23881">MKKLFFIPIFFALFAFGGAVCAQIDDKSDPQALIKTATQQVLDEVRTRAVEPSDIPRIMDIVNRDILPYIDFHRTTQLAMGHYWKTATPAQQQQMVEQFKLLLIRTYSGAIAQLRPDQQFEFPPSRIAPTDTDVVVRTVAMTNGEPLEIDYRLYKTPQGWRVYDLNVLGAWLVQTYRQQFSEKIQQSGVDGLIQSLNERNEQLASGKPS</sequence>
<dbReference type="PANTHER" id="PTHR36573:SF1">
    <property type="entry name" value="INTERMEMBRANE PHOSPHOLIPID TRANSPORT SYSTEM BINDING PROTEIN MLAC"/>
    <property type="match status" value="1"/>
</dbReference>
<dbReference type="PANTHER" id="PTHR36573">
    <property type="entry name" value="INTERMEMBRANE PHOSPHOLIPID TRANSPORT SYSTEM BINDING PROTEIN MLAC"/>
    <property type="match status" value="1"/>
</dbReference>
<name>A0A6S7BH52_9BURK</name>
<organism evidence="2 3">
    <name type="scientific">Pararobbsia alpina</name>
    <dbReference type="NCBI Taxonomy" id="621374"/>
    <lineage>
        <taxon>Bacteria</taxon>
        <taxon>Pseudomonadati</taxon>
        <taxon>Pseudomonadota</taxon>
        <taxon>Betaproteobacteria</taxon>
        <taxon>Burkholderiales</taxon>
        <taxon>Burkholderiaceae</taxon>
        <taxon>Pararobbsia</taxon>
    </lineage>
</organism>
<dbReference type="RefSeq" id="WP_175107417.1">
    <property type="nucleotide sequence ID" value="NZ_CADIKM010000036.1"/>
</dbReference>
<dbReference type="Proteomes" id="UP000494115">
    <property type="component" value="Unassembled WGS sequence"/>
</dbReference>
<proteinExistence type="predicted"/>
<evidence type="ECO:0000256" key="1">
    <source>
        <dbReference type="SAM" id="SignalP"/>
    </source>
</evidence>
<protein>
    <submittedName>
        <fullName evidence="2">Intermembrane phospholipid transport system binding protein MlaC</fullName>
    </submittedName>
</protein>
<keyword evidence="1" id="KW-0732">Signal</keyword>
<dbReference type="InterPro" id="IPR008869">
    <property type="entry name" value="MlaC/ttg2D"/>
</dbReference>
<dbReference type="Gene3D" id="3.10.450.50">
    <property type="match status" value="1"/>
</dbReference>
<dbReference type="AlphaFoldDB" id="A0A6S7BH52"/>
<reference evidence="2 3" key="1">
    <citation type="submission" date="2020-04" db="EMBL/GenBank/DDBJ databases">
        <authorList>
            <person name="De Canck E."/>
        </authorList>
    </citation>
    <scope>NUCLEOTIDE SEQUENCE [LARGE SCALE GENOMIC DNA]</scope>
    <source>
        <strain evidence="2 3">LMG 28138</strain>
    </source>
</reference>
<gene>
    <name evidence="2" type="primary">mlaC_2</name>
    <name evidence="2" type="ORF">LMG28138_04796</name>
</gene>
<evidence type="ECO:0000313" key="2">
    <source>
        <dbReference type="EMBL" id="CAB3800130.1"/>
    </source>
</evidence>
<feature type="signal peptide" evidence="1">
    <location>
        <begin position="1"/>
        <end position="22"/>
    </location>
</feature>
<dbReference type="Pfam" id="PF05494">
    <property type="entry name" value="MlaC"/>
    <property type="match status" value="1"/>
</dbReference>